<name>A0A5K0VLA3_9MAGN</name>
<dbReference type="AlphaFoldDB" id="A0A5K0VLA3"/>
<dbReference type="Gramene" id="NC1G0104340.1">
    <property type="protein sequence ID" value="NC1G0104340.1:cds"/>
    <property type="gene ID" value="NC1G0104340"/>
</dbReference>
<reference evidence="1" key="1">
    <citation type="submission" date="2019-09" db="EMBL/GenBank/DDBJ databases">
        <authorList>
            <person name="Zhang L."/>
        </authorList>
    </citation>
    <scope>NUCLEOTIDE SEQUENCE</scope>
</reference>
<protein>
    <submittedName>
        <fullName evidence="1">Uncharacterized protein</fullName>
    </submittedName>
</protein>
<organism evidence="1">
    <name type="scientific">Nymphaea colorata</name>
    <name type="common">pocket water lily</name>
    <dbReference type="NCBI Taxonomy" id="210225"/>
    <lineage>
        <taxon>Eukaryota</taxon>
        <taxon>Viridiplantae</taxon>
        <taxon>Streptophyta</taxon>
        <taxon>Embryophyta</taxon>
        <taxon>Tracheophyta</taxon>
        <taxon>Spermatophyta</taxon>
        <taxon>Magnoliopsida</taxon>
        <taxon>Nymphaeales</taxon>
        <taxon>Nymphaeaceae</taxon>
        <taxon>Nymphaea</taxon>
    </lineage>
</organism>
<evidence type="ECO:0000313" key="1">
    <source>
        <dbReference type="EMBL" id="VVV41044.1"/>
    </source>
</evidence>
<accession>A0A5K0VLA3</accession>
<gene>
    <name evidence="1" type="ORF">NYM_LOCUS895</name>
</gene>
<dbReference type="EMBL" id="LR721774">
    <property type="protein sequence ID" value="VVV41044.1"/>
    <property type="molecule type" value="Genomic_DNA"/>
</dbReference>
<proteinExistence type="predicted"/>
<sequence length="110" mass="13016">MVFVGEEGVVEGEVRARSFRYEDYNKRRVFLRSYPLYWEEEEEEAAVGVQKPVMGSQEKVKRTVKERALVVFQWGGRLLLLRKLRHKVAYYLVACRPFRAYNPSHPLVSH</sequence>